<keyword evidence="9" id="KW-1185">Reference proteome</keyword>
<evidence type="ECO:0000259" key="7">
    <source>
        <dbReference type="Pfam" id="PF00009"/>
    </source>
</evidence>
<dbReference type="Proteomes" id="UP001153714">
    <property type="component" value="Chromosome 22"/>
</dbReference>
<evidence type="ECO:0000256" key="5">
    <source>
        <dbReference type="SAM" id="Coils"/>
    </source>
</evidence>
<dbReference type="InterPro" id="IPR000795">
    <property type="entry name" value="T_Tr_GTP-bd_dom"/>
</dbReference>
<feature type="region of interest" description="Disordered" evidence="6">
    <location>
        <begin position="364"/>
        <end position="391"/>
    </location>
</feature>
<comment type="similarity">
    <text evidence="2">Belongs to the TRAFAC class translation factor GTPase superfamily. Classic translation factor GTPase family. EF-Tu/EF-1A subfamily.</text>
</comment>
<feature type="region of interest" description="Disordered" evidence="6">
    <location>
        <begin position="238"/>
        <end position="271"/>
    </location>
</feature>
<keyword evidence="5" id="KW-0175">Coiled coil</keyword>
<dbReference type="SUPFAM" id="SSF50447">
    <property type="entry name" value="Translation proteins"/>
    <property type="match status" value="1"/>
</dbReference>
<evidence type="ECO:0000256" key="2">
    <source>
        <dbReference type="ARBA" id="ARBA00007249"/>
    </source>
</evidence>
<dbReference type="InterPro" id="IPR050055">
    <property type="entry name" value="EF-Tu_GTPase"/>
</dbReference>
<dbReference type="SUPFAM" id="SSF52540">
    <property type="entry name" value="P-loop containing nucleoside triphosphate hydrolases"/>
    <property type="match status" value="1"/>
</dbReference>
<dbReference type="OrthoDB" id="248233at2759"/>
<dbReference type="GO" id="GO:0005525">
    <property type="term" value="F:GTP binding"/>
    <property type="evidence" value="ECO:0007669"/>
    <property type="project" value="UniProtKB-KW"/>
</dbReference>
<feature type="region of interest" description="Disordered" evidence="6">
    <location>
        <begin position="156"/>
        <end position="209"/>
    </location>
</feature>
<dbReference type="InterPro" id="IPR027417">
    <property type="entry name" value="P-loop_NTPase"/>
</dbReference>
<dbReference type="GO" id="GO:0003924">
    <property type="term" value="F:GTPase activity"/>
    <property type="evidence" value="ECO:0007669"/>
    <property type="project" value="InterPro"/>
</dbReference>
<dbReference type="PANTHER" id="PTHR43721">
    <property type="entry name" value="ELONGATION FACTOR TU-RELATED"/>
    <property type="match status" value="1"/>
</dbReference>
<dbReference type="InterPro" id="IPR009000">
    <property type="entry name" value="Transl_B-barrel_sf"/>
</dbReference>
<keyword evidence="4" id="KW-0342">GTP-binding</keyword>
<dbReference type="GO" id="GO:0005737">
    <property type="term" value="C:cytoplasm"/>
    <property type="evidence" value="ECO:0007669"/>
    <property type="project" value="UniProtKB-SubCell"/>
</dbReference>
<feature type="compositionally biased region" description="Basic residues" evidence="6">
    <location>
        <begin position="246"/>
        <end position="262"/>
    </location>
</feature>
<proteinExistence type="inferred from homology"/>
<feature type="domain" description="Tr-type G" evidence="7">
    <location>
        <begin position="651"/>
        <end position="773"/>
    </location>
</feature>
<reference evidence="8" key="2">
    <citation type="submission" date="2022-10" db="EMBL/GenBank/DDBJ databases">
        <authorList>
            <consortium name="ENA_rothamsted_submissions"/>
            <consortium name="culmorum"/>
            <person name="King R."/>
        </authorList>
    </citation>
    <scope>NUCLEOTIDE SEQUENCE</scope>
</reference>
<reference evidence="8" key="1">
    <citation type="submission" date="2021-12" db="EMBL/GenBank/DDBJ databases">
        <authorList>
            <person name="King R."/>
        </authorList>
    </citation>
    <scope>NUCLEOTIDE SEQUENCE</scope>
</reference>
<accession>A0A9N9R6F0</accession>
<evidence type="ECO:0000256" key="3">
    <source>
        <dbReference type="ARBA" id="ARBA00022741"/>
    </source>
</evidence>
<dbReference type="InterPro" id="IPR009001">
    <property type="entry name" value="Transl_elong_EF1A/Init_IF2_C"/>
</dbReference>
<dbReference type="CDD" id="cd03694">
    <property type="entry name" value="GTPBP_II"/>
    <property type="match status" value="1"/>
</dbReference>
<keyword evidence="3" id="KW-0547">Nucleotide-binding</keyword>
<dbReference type="PROSITE" id="PS51257">
    <property type="entry name" value="PROKAR_LIPOPROTEIN"/>
    <property type="match status" value="1"/>
</dbReference>
<organism evidence="8 9">
    <name type="scientific">Diatraea saccharalis</name>
    <name type="common">sugarcane borer</name>
    <dbReference type="NCBI Taxonomy" id="40085"/>
    <lineage>
        <taxon>Eukaryota</taxon>
        <taxon>Metazoa</taxon>
        <taxon>Ecdysozoa</taxon>
        <taxon>Arthropoda</taxon>
        <taxon>Hexapoda</taxon>
        <taxon>Insecta</taxon>
        <taxon>Pterygota</taxon>
        <taxon>Neoptera</taxon>
        <taxon>Endopterygota</taxon>
        <taxon>Lepidoptera</taxon>
        <taxon>Glossata</taxon>
        <taxon>Ditrysia</taxon>
        <taxon>Pyraloidea</taxon>
        <taxon>Crambidae</taxon>
        <taxon>Crambinae</taxon>
        <taxon>Diatraea</taxon>
    </lineage>
</organism>
<comment type="subcellular location">
    <subcellularLocation>
        <location evidence="1">Cytoplasm</location>
    </subcellularLocation>
</comment>
<dbReference type="Pfam" id="PF00009">
    <property type="entry name" value="GTP_EFTU"/>
    <property type="match status" value="1"/>
</dbReference>
<evidence type="ECO:0000256" key="6">
    <source>
        <dbReference type="SAM" id="MobiDB-lite"/>
    </source>
</evidence>
<dbReference type="EMBL" id="OU893353">
    <property type="protein sequence ID" value="CAG9790440.1"/>
    <property type="molecule type" value="Genomic_DNA"/>
</dbReference>
<dbReference type="Gene3D" id="2.40.30.10">
    <property type="entry name" value="Translation factors"/>
    <property type="match status" value="1"/>
</dbReference>
<name>A0A9N9R6F0_9NEOP</name>
<protein>
    <recommendedName>
        <fullName evidence="7">Tr-type G domain-containing protein</fullName>
    </recommendedName>
</protein>
<gene>
    <name evidence="8" type="ORF">DIATSA_LOCUS8108</name>
</gene>
<evidence type="ECO:0000313" key="8">
    <source>
        <dbReference type="EMBL" id="CAG9790440.1"/>
    </source>
</evidence>
<dbReference type="SUPFAM" id="SSF50465">
    <property type="entry name" value="EF-Tu/eEF-1alpha/eIF2-gamma C-terminal domain"/>
    <property type="match status" value="1"/>
</dbReference>
<sequence>MDLKLKKKVMDSCLLPCLAYGCQTWIFDNITRRKLTSCQRGLERSSLNIKLKDRVRHGKIRKQTGVIDVLSFARGLKWRWAGHVARYTDKRWTKTVTMWSGPHGYRSRGRPKARWKDEIESFGTRNWPILAKNRVKWQSLEEAFTRRGVQGNMDSFFSLFDPSEGKQGSKKNKRPEQDNVKKKADAPKGRRRGRRAHGKNETLPEQSSFLCEPELSTDVLVKDGSYIESYIALNKDEDAKVDPDRKPKRRNSGRKNRRKKNKVSPMKETAGNAWTEADATSWNNQAEVRTELKLCNDVGKNVNDLKKSYKSNHRKETDDFEETGYDDSVYNVIEKLEKVGLKDDTYLAGDFNTDELDNELFSSEEMEDSFDDTASERDDSSEEVYGSLPPEPRFGNVEYKLQLVSPCERRFQHLVTQLKWRLRSGGGSAVYVLGVRDCGALRGLRAKALRASLHSLRRMARTLSATLTHITARRVAPHRAVAEVYIRKLADTQQSVELRVAVMGANEAGKSTLIGVLTQGELDNGRGSARLNMFRHLHEVKSGRTSSLSHEILGFDAQGNVVNYGCSELMTAERIGERSAKLVSFLDLAGHAKYQRTTLHGLCGYCPHHAMLVNTLTYLFTLGHRNLPSVPNLEVFSKKKNWQNQLPTRQISATAGITRITEEHLSLLVALDLDFFVVITKCDIAGGSLRQLQQQLGDILAQTNKKPLLITDENLARNCVAPQKLIIDTIENGLDEKPTEKEDDVNLWPVPVFPVSCVRGVGVNSLHAYLLALQPPAHRQHDNETCEFQIDEIFHVGDTSGPVVGGLLARGQLYEGDNLIIGPFETGEFKEITVRTIYRNRARCGCVRAGHCASLGLSANQPMRLRPGMVLLTKPHKYSNGPKPVFGGCPRGKCKMRTEATDIVLNSIHAKENNTKNRKNVRRKNRNLLQDIDNVESSLVKVIDKDPNIYNSDSDVERGVGAKIVDKLEDNVYRSDSDRDKDNIDDSQDCICGDTVLLEDPNDPRGCMYFQASVHVLRHSTAIYPGFQCTVHIGNVRQTAIIEGILSRNSLVRAGGWAALVFRLTRCPEYIQRGRRLLLAAGQGTRFQTSASDATLEQLDSCTLQKFNEKSIFGQFFLINCQYCFRSKALIDVYWVLGERFRKRKPVIE</sequence>
<feature type="compositionally biased region" description="Acidic residues" evidence="6">
    <location>
        <begin position="364"/>
        <end position="373"/>
    </location>
</feature>
<evidence type="ECO:0000256" key="4">
    <source>
        <dbReference type="ARBA" id="ARBA00023134"/>
    </source>
</evidence>
<evidence type="ECO:0000256" key="1">
    <source>
        <dbReference type="ARBA" id="ARBA00004496"/>
    </source>
</evidence>
<dbReference type="GO" id="GO:0003746">
    <property type="term" value="F:translation elongation factor activity"/>
    <property type="evidence" value="ECO:0007669"/>
    <property type="project" value="TreeGrafter"/>
</dbReference>
<evidence type="ECO:0000313" key="9">
    <source>
        <dbReference type="Proteomes" id="UP001153714"/>
    </source>
</evidence>
<feature type="coiled-coil region" evidence="5">
    <location>
        <begin position="911"/>
        <end position="938"/>
    </location>
</feature>
<dbReference type="Gene3D" id="3.40.50.300">
    <property type="entry name" value="P-loop containing nucleotide triphosphate hydrolases"/>
    <property type="match status" value="2"/>
</dbReference>
<dbReference type="PANTHER" id="PTHR43721:SF3">
    <property type="entry name" value="GTP-BINDING PROTEIN 2"/>
    <property type="match status" value="1"/>
</dbReference>
<feature type="compositionally biased region" description="Basic and acidic residues" evidence="6">
    <location>
        <begin position="174"/>
        <end position="188"/>
    </location>
</feature>
<dbReference type="AlphaFoldDB" id="A0A9N9R6F0"/>